<feature type="compositionally biased region" description="Low complexity" evidence="3">
    <location>
        <begin position="21"/>
        <end position="32"/>
    </location>
</feature>
<comment type="similarity">
    <text evidence="1">Belongs to the SEN54 family.</text>
</comment>
<dbReference type="Pfam" id="PF12928">
    <property type="entry name" value="tRNA_int_end_N2"/>
    <property type="match status" value="1"/>
</dbReference>
<evidence type="ECO:0000256" key="1">
    <source>
        <dbReference type="ARBA" id="ARBA00005736"/>
    </source>
</evidence>
<evidence type="ECO:0000313" key="6">
    <source>
        <dbReference type="Proteomes" id="UP001147746"/>
    </source>
</evidence>
<dbReference type="InterPro" id="IPR024336">
    <property type="entry name" value="tRNA_splic_suSen54_N"/>
</dbReference>
<reference evidence="5" key="1">
    <citation type="submission" date="2022-12" db="EMBL/GenBank/DDBJ databases">
        <authorList>
            <person name="Petersen C."/>
        </authorList>
    </citation>
    <scope>NUCLEOTIDE SEQUENCE</scope>
    <source>
        <strain evidence="5">IBT 21472</strain>
    </source>
</reference>
<evidence type="ECO:0000259" key="4">
    <source>
        <dbReference type="Pfam" id="PF12928"/>
    </source>
</evidence>
<name>A0A9W9PQS4_9EURO</name>
<evidence type="ECO:0000256" key="2">
    <source>
        <dbReference type="ARBA" id="ARBA00022694"/>
    </source>
</evidence>
<comment type="caution">
    <text evidence="5">The sequence shown here is derived from an EMBL/GenBank/DDBJ whole genome shotgun (WGS) entry which is preliminary data.</text>
</comment>
<accession>A0A9W9PQS4</accession>
<dbReference type="Proteomes" id="UP001147746">
    <property type="component" value="Unassembled WGS sequence"/>
</dbReference>
<feature type="region of interest" description="Disordered" evidence="3">
    <location>
        <begin position="300"/>
        <end position="322"/>
    </location>
</feature>
<protein>
    <recommendedName>
        <fullName evidence="4">tRNA-splicing endonuclease subunit Sen54 N-terminal domain-containing protein</fullName>
    </recommendedName>
</protein>
<dbReference type="InterPro" id="IPR024337">
    <property type="entry name" value="tRNA_splic_suSen54"/>
</dbReference>
<sequence length="322" mass="35694">MADADEEAIRATTTEAPQIETDLLSDTSSASLPRRGEKDFEPNPTEFQADILSASRGAMHNALAHPRIHYPKTQVIGIYAPDGPTSPSQVKVDEKGLGVSSDYCVCVPIPKGQYFKTIGQADRWNRVWLLPEEAIPGLAGIIGRCFAWLDDPFGTSSTAAGPIVGCGIHRNYTDVYRKLATIPWYDPAKAETRDPLDTDIPFRVIFHVYKPSTPIKKSAWPIPDFRIAIVNTREQTSIPTLAQIGALLESTLLDPPRGEKMDRLMYMRLRHGYRNIILAVVDQGVTSFLRVSDAAFGKEKLYENKGPPTGSKRSGNFRPKKR</sequence>
<proteinExistence type="inferred from homology"/>
<reference evidence="5" key="2">
    <citation type="journal article" date="2023" name="IMA Fungus">
        <title>Comparative genomic study of the Penicillium genus elucidates a diverse pangenome and 15 lateral gene transfer events.</title>
        <authorList>
            <person name="Petersen C."/>
            <person name="Sorensen T."/>
            <person name="Nielsen M.R."/>
            <person name="Sondergaard T.E."/>
            <person name="Sorensen J.L."/>
            <person name="Fitzpatrick D.A."/>
            <person name="Frisvad J.C."/>
            <person name="Nielsen K.L."/>
        </authorList>
    </citation>
    <scope>NUCLEOTIDE SEQUENCE</scope>
    <source>
        <strain evidence="5">IBT 21472</strain>
    </source>
</reference>
<dbReference type="PANTHER" id="PTHR21027">
    <property type="entry name" value="TRNA-SPLICING ENDONUCLEASE SUBUNIT SEN54"/>
    <property type="match status" value="1"/>
</dbReference>
<dbReference type="AlphaFoldDB" id="A0A9W9PQS4"/>
<dbReference type="PANTHER" id="PTHR21027:SF1">
    <property type="entry name" value="TRNA-SPLICING ENDONUCLEASE SUBUNIT SEN54"/>
    <property type="match status" value="1"/>
</dbReference>
<keyword evidence="2" id="KW-0819">tRNA processing</keyword>
<evidence type="ECO:0000256" key="3">
    <source>
        <dbReference type="SAM" id="MobiDB-lite"/>
    </source>
</evidence>
<feature type="region of interest" description="Disordered" evidence="3">
    <location>
        <begin position="1"/>
        <end position="44"/>
    </location>
</feature>
<gene>
    <name evidence="5" type="ORF">N7476_010017</name>
</gene>
<dbReference type="GO" id="GO:0000214">
    <property type="term" value="C:tRNA-intron endonuclease complex"/>
    <property type="evidence" value="ECO:0007669"/>
    <property type="project" value="TreeGrafter"/>
</dbReference>
<organism evidence="5 6">
    <name type="scientific">Penicillium atrosanguineum</name>
    <dbReference type="NCBI Taxonomy" id="1132637"/>
    <lineage>
        <taxon>Eukaryota</taxon>
        <taxon>Fungi</taxon>
        <taxon>Dikarya</taxon>
        <taxon>Ascomycota</taxon>
        <taxon>Pezizomycotina</taxon>
        <taxon>Eurotiomycetes</taxon>
        <taxon>Eurotiomycetidae</taxon>
        <taxon>Eurotiales</taxon>
        <taxon>Aspergillaceae</taxon>
        <taxon>Penicillium</taxon>
    </lineage>
</organism>
<dbReference type="EMBL" id="JAPZBO010000009">
    <property type="protein sequence ID" value="KAJ5303218.1"/>
    <property type="molecule type" value="Genomic_DNA"/>
</dbReference>
<keyword evidence="6" id="KW-1185">Reference proteome</keyword>
<feature type="domain" description="tRNA-splicing endonuclease subunit Sen54 N-terminal" evidence="4">
    <location>
        <begin position="60"/>
        <end position="135"/>
    </location>
</feature>
<evidence type="ECO:0000313" key="5">
    <source>
        <dbReference type="EMBL" id="KAJ5303218.1"/>
    </source>
</evidence>
<dbReference type="GO" id="GO:0000379">
    <property type="term" value="P:tRNA-type intron splice site recognition and cleavage"/>
    <property type="evidence" value="ECO:0007669"/>
    <property type="project" value="TreeGrafter"/>
</dbReference>